<dbReference type="AlphaFoldDB" id="A0A0F9H0J6"/>
<accession>A0A0F9H0J6</accession>
<protein>
    <submittedName>
        <fullName evidence="1">Uncharacterized protein</fullName>
    </submittedName>
</protein>
<name>A0A0F9H0J6_9ZZZZ</name>
<organism evidence="1">
    <name type="scientific">marine sediment metagenome</name>
    <dbReference type="NCBI Taxonomy" id="412755"/>
    <lineage>
        <taxon>unclassified sequences</taxon>
        <taxon>metagenomes</taxon>
        <taxon>ecological metagenomes</taxon>
    </lineage>
</organism>
<comment type="caution">
    <text evidence="1">The sequence shown here is derived from an EMBL/GenBank/DDBJ whole genome shotgun (WGS) entry which is preliminary data.</text>
</comment>
<gene>
    <name evidence="1" type="ORF">LCGC14_2057740</name>
</gene>
<reference evidence="1" key="1">
    <citation type="journal article" date="2015" name="Nature">
        <title>Complex archaea that bridge the gap between prokaryotes and eukaryotes.</title>
        <authorList>
            <person name="Spang A."/>
            <person name="Saw J.H."/>
            <person name="Jorgensen S.L."/>
            <person name="Zaremba-Niedzwiedzka K."/>
            <person name="Martijn J."/>
            <person name="Lind A.E."/>
            <person name="van Eijk R."/>
            <person name="Schleper C."/>
            <person name="Guy L."/>
            <person name="Ettema T.J."/>
        </authorList>
    </citation>
    <scope>NUCLEOTIDE SEQUENCE</scope>
</reference>
<proteinExistence type="predicted"/>
<feature type="non-terminal residue" evidence="1">
    <location>
        <position position="30"/>
    </location>
</feature>
<evidence type="ECO:0000313" key="1">
    <source>
        <dbReference type="EMBL" id="KKL75150.1"/>
    </source>
</evidence>
<sequence length="30" mass="3615">MITRNWVLQNTSIIITVYFRCTSRWGNDII</sequence>
<dbReference type="EMBL" id="LAZR01024432">
    <property type="protein sequence ID" value="KKL75150.1"/>
    <property type="molecule type" value="Genomic_DNA"/>
</dbReference>